<sequence length="190" mass="21484">METPVDTGTGLDENENNLTCPSPAPGWYELLIFKRLPQHHHSQQPHPPPPPPHSYRSINNNTPRWTHLQVTTLPISNHAYSRDFKNLDTPKGLLALKSLPAEALAQLERVLREKNYLLRRAGWAWVVDWVDVEKEVGSNGGYGFAGGGGEFCLRVRRVRVHDMGDEWEEDAGRWADVRGIEERGSAMLCN</sequence>
<feature type="region of interest" description="Disordered" evidence="1">
    <location>
        <begin position="38"/>
        <end position="61"/>
    </location>
</feature>
<evidence type="ECO:0000256" key="1">
    <source>
        <dbReference type="SAM" id="MobiDB-lite"/>
    </source>
</evidence>
<accession>D5GLY8</accession>
<keyword evidence="3" id="KW-1185">Reference proteome</keyword>
<dbReference type="RefSeq" id="XP_002841259.1">
    <property type="nucleotide sequence ID" value="XM_002841213.1"/>
</dbReference>
<proteinExistence type="predicted"/>
<reference evidence="2 3" key="1">
    <citation type="journal article" date="2010" name="Nature">
        <title>Perigord black truffle genome uncovers evolutionary origins and mechanisms of symbiosis.</title>
        <authorList>
            <person name="Martin F."/>
            <person name="Kohler A."/>
            <person name="Murat C."/>
            <person name="Balestrini R."/>
            <person name="Coutinho P.M."/>
            <person name="Jaillon O."/>
            <person name="Montanini B."/>
            <person name="Morin E."/>
            <person name="Noel B."/>
            <person name="Percudani R."/>
            <person name="Porcel B."/>
            <person name="Rubini A."/>
            <person name="Amicucci A."/>
            <person name="Amselem J."/>
            <person name="Anthouard V."/>
            <person name="Arcioni S."/>
            <person name="Artiguenave F."/>
            <person name="Aury J.M."/>
            <person name="Ballario P."/>
            <person name="Bolchi A."/>
            <person name="Brenna A."/>
            <person name="Brun A."/>
            <person name="Buee M."/>
            <person name="Cantarel B."/>
            <person name="Chevalier G."/>
            <person name="Couloux A."/>
            <person name="Da Silva C."/>
            <person name="Denoeud F."/>
            <person name="Duplessis S."/>
            <person name="Ghignone S."/>
            <person name="Hilselberger B."/>
            <person name="Iotti M."/>
            <person name="Marcais B."/>
            <person name="Mello A."/>
            <person name="Miranda M."/>
            <person name="Pacioni G."/>
            <person name="Quesneville H."/>
            <person name="Riccioni C."/>
            <person name="Ruotolo R."/>
            <person name="Splivallo R."/>
            <person name="Stocchi V."/>
            <person name="Tisserant E."/>
            <person name="Viscomi A.R."/>
            <person name="Zambonelli A."/>
            <person name="Zampieri E."/>
            <person name="Henrissat B."/>
            <person name="Lebrun M.H."/>
            <person name="Paolocci F."/>
            <person name="Bonfante P."/>
            <person name="Ottonello S."/>
            <person name="Wincker P."/>
        </authorList>
    </citation>
    <scope>NUCLEOTIDE SEQUENCE [LARGE SCALE GENOMIC DNA]</scope>
    <source>
        <strain evidence="2 3">Mel28</strain>
    </source>
</reference>
<dbReference type="HOGENOM" id="CLU_1428962_0_0_1"/>
<organism evidence="2 3">
    <name type="scientific">Tuber melanosporum (strain Mel28)</name>
    <name type="common">Perigord black truffle</name>
    <dbReference type="NCBI Taxonomy" id="656061"/>
    <lineage>
        <taxon>Eukaryota</taxon>
        <taxon>Fungi</taxon>
        <taxon>Dikarya</taxon>
        <taxon>Ascomycota</taxon>
        <taxon>Pezizomycotina</taxon>
        <taxon>Pezizomycetes</taxon>
        <taxon>Pezizales</taxon>
        <taxon>Tuberaceae</taxon>
        <taxon>Tuber</taxon>
    </lineage>
</organism>
<evidence type="ECO:0000313" key="2">
    <source>
        <dbReference type="EMBL" id="CAZ85450.1"/>
    </source>
</evidence>
<dbReference type="GeneID" id="9182753"/>
<dbReference type="EMBL" id="FN430351">
    <property type="protein sequence ID" value="CAZ85450.1"/>
    <property type="molecule type" value="Genomic_DNA"/>
</dbReference>
<protein>
    <submittedName>
        <fullName evidence="2">(Perigord truffle) hypothetical protein</fullName>
    </submittedName>
</protein>
<gene>
    <name evidence="2" type="ORF">GSTUM_00010323001</name>
</gene>
<dbReference type="Proteomes" id="UP000006911">
    <property type="component" value="Unassembled WGS sequence"/>
</dbReference>
<name>D5GLY8_TUBMM</name>
<dbReference type="InParanoid" id="D5GLY8"/>
<dbReference type="KEGG" id="tml:GSTUM_00010323001"/>
<evidence type="ECO:0000313" key="3">
    <source>
        <dbReference type="Proteomes" id="UP000006911"/>
    </source>
</evidence>
<dbReference type="AlphaFoldDB" id="D5GLY8"/>